<dbReference type="SUPFAM" id="SSF46955">
    <property type="entry name" value="Putative DNA-binding domain"/>
    <property type="match status" value="1"/>
</dbReference>
<evidence type="ECO:0000256" key="1">
    <source>
        <dbReference type="ARBA" id="ARBA00022491"/>
    </source>
</evidence>
<dbReference type="AlphaFoldDB" id="A0A2T4UMI8"/>
<reference evidence="6 7" key="1">
    <citation type="submission" date="2018-03" db="EMBL/GenBank/DDBJ databases">
        <title>Aquarubrobacter algicola gen. nov., sp. nov., a novel actinobacterium isolated from shallow eutrophic lake during the end of cyanobacterial harmful algal blooms.</title>
        <authorList>
            <person name="Chun S.J."/>
        </authorList>
    </citation>
    <scope>NUCLEOTIDE SEQUENCE [LARGE SCALE GENOMIC DNA]</scope>
    <source>
        <strain evidence="6 7">Seoho-28</strain>
    </source>
</reference>
<keyword evidence="7" id="KW-1185">Reference proteome</keyword>
<feature type="domain" description="HTH merR-type" evidence="5">
    <location>
        <begin position="19"/>
        <end position="89"/>
    </location>
</feature>
<keyword evidence="4" id="KW-0804">Transcription</keyword>
<evidence type="ECO:0000313" key="7">
    <source>
        <dbReference type="Proteomes" id="UP000240739"/>
    </source>
</evidence>
<dbReference type="SMART" id="SM00422">
    <property type="entry name" value="HTH_MERR"/>
    <property type="match status" value="1"/>
</dbReference>
<gene>
    <name evidence="6" type="ORF">C7Y72_12860</name>
</gene>
<keyword evidence="1" id="KW-0678">Repressor</keyword>
<keyword evidence="3" id="KW-0238">DNA-binding</keyword>
<dbReference type="InterPro" id="IPR019278">
    <property type="entry name" value="DICT_dom"/>
</dbReference>
<comment type="caution">
    <text evidence="6">The sequence shown here is derived from an EMBL/GenBank/DDBJ whole genome shotgun (WGS) entry which is preliminary data.</text>
</comment>
<evidence type="ECO:0000256" key="2">
    <source>
        <dbReference type="ARBA" id="ARBA00023015"/>
    </source>
</evidence>
<dbReference type="Pfam" id="PF13411">
    <property type="entry name" value="MerR_1"/>
    <property type="match status" value="1"/>
</dbReference>
<keyword evidence="2" id="KW-0805">Transcription regulation</keyword>
<proteinExistence type="predicted"/>
<evidence type="ECO:0000313" key="6">
    <source>
        <dbReference type="EMBL" id="PTL60466.1"/>
    </source>
</evidence>
<dbReference type="PANTHER" id="PTHR30204">
    <property type="entry name" value="REDOX-CYCLING DRUG-SENSING TRANSCRIPTIONAL ACTIVATOR SOXR"/>
    <property type="match status" value="1"/>
</dbReference>
<dbReference type="OrthoDB" id="9800334at2"/>
<dbReference type="InterPro" id="IPR009061">
    <property type="entry name" value="DNA-bd_dom_put_sf"/>
</dbReference>
<dbReference type="GO" id="GO:0003700">
    <property type="term" value="F:DNA-binding transcription factor activity"/>
    <property type="evidence" value="ECO:0007669"/>
    <property type="project" value="InterPro"/>
</dbReference>
<dbReference type="Proteomes" id="UP000240739">
    <property type="component" value="Unassembled WGS sequence"/>
</dbReference>
<dbReference type="InterPro" id="IPR047057">
    <property type="entry name" value="MerR_fam"/>
</dbReference>
<evidence type="ECO:0000256" key="4">
    <source>
        <dbReference type="ARBA" id="ARBA00023163"/>
    </source>
</evidence>
<dbReference type="Pfam" id="PF10069">
    <property type="entry name" value="DICT"/>
    <property type="match status" value="1"/>
</dbReference>
<sequence>MTHARTAQDDESPVEIGHGLAIKDVAEATGLAAGTIRMWEQRYDFPVPRRTASGYRRYSTADVETLKTVVALRQRGLSVPAAIARARDTGGPSDRPSIYAAVAGSDPSARPQTLRKSTLIALSRAIEHEALARAAGPILVGAFQRTPFYRDVEPRYSRIAGQADAAFVFADFDEVRHEQGRPSEIPIDPQDALGNEWAVIVDSPGYAACLLAWEIPGDTQPGGPHDLGRRYESLWTVDPEVTRRATHVAARLAGRADPAYGARLEELLHDRPMAVEQPAPALTSLTNRVVAYLEEA</sequence>
<dbReference type="InterPro" id="IPR000551">
    <property type="entry name" value="MerR-type_HTH_dom"/>
</dbReference>
<accession>A0A2T4UMI8</accession>
<dbReference type="Gene3D" id="1.10.1660.10">
    <property type="match status" value="1"/>
</dbReference>
<dbReference type="RefSeq" id="WP_107569114.1">
    <property type="nucleotide sequence ID" value="NZ_PYYB01000001.1"/>
</dbReference>
<evidence type="ECO:0000256" key="3">
    <source>
        <dbReference type="ARBA" id="ARBA00023125"/>
    </source>
</evidence>
<dbReference type="PROSITE" id="PS50937">
    <property type="entry name" value="HTH_MERR_2"/>
    <property type="match status" value="1"/>
</dbReference>
<organism evidence="6 7">
    <name type="scientific">Paraconexibacter algicola</name>
    <dbReference type="NCBI Taxonomy" id="2133960"/>
    <lineage>
        <taxon>Bacteria</taxon>
        <taxon>Bacillati</taxon>
        <taxon>Actinomycetota</taxon>
        <taxon>Thermoleophilia</taxon>
        <taxon>Solirubrobacterales</taxon>
        <taxon>Paraconexibacteraceae</taxon>
        <taxon>Paraconexibacter</taxon>
    </lineage>
</organism>
<dbReference type="GO" id="GO:0003677">
    <property type="term" value="F:DNA binding"/>
    <property type="evidence" value="ECO:0007669"/>
    <property type="project" value="UniProtKB-KW"/>
</dbReference>
<dbReference type="EMBL" id="PYYB01000001">
    <property type="protein sequence ID" value="PTL60466.1"/>
    <property type="molecule type" value="Genomic_DNA"/>
</dbReference>
<name>A0A2T4UMI8_9ACTN</name>
<protein>
    <recommendedName>
        <fullName evidence="5">HTH merR-type domain-containing protein</fullName>
    </recommendedName>
</protein>
<evidence type="ECO:0000259" key="5">
    <source>
        <dbReference type="PROSITE" id="PS50937"/>
    </source>
</evidence>
<dbReference type="PANTHER" id="PTHR30204:SF69">
    <property type="entry name" value="MERR-FAMILY TRANSCRIPTIONAL REGULATOR"/>
    <property type="match status" value="1"/>
</dbReference>